<protein>
    <submittedName>
        <fullName evidence="2">Glycosyl hydrolase 53 family protein</fullName>
    </submittedName>
</protein>
<dbReference type="PROSITE" id="PS51257">
    <property type="entry name" value="PROKAR_LIPOPROTEIN"/>
    <property type="match status" value="1"/>
</dbReference>
<evidence type="ECO:0000313" key="3">
    <source>
        <dbReference type="Proteomes" id="UP000546031"/>
    </source>
</evidence>
<dbReference type="EMBL" id="JABWTA010000001">
    <property type="protein sequence ID" value="NVE95036.1"/>
    <property type="molecule type" value="Genomic_DNA"/>
</dbReference>
<dbReference type="AlphaFoldDB" id="A0A850HDE7"/>
<sequence>MRKISQLCVAALAALALTACDEDDRPSQPLPVAAPDTHQTAMGFTPWPADLTADGVDRAYEFLSQNGNLIAHHFDGGIPWDEALTGDPFPQHLRNDWQNRQTRTPNGFKTLVAITPLNFDRDNLASAWTNKGENQTLPRRWASRSLDDASVKKAYLNYAERVVEVFDPDFFAIGIEANIMISKSPEKWQEYLALNAHVYRGIKRKYPDLPVFTSVQYEHLRGIEDEAKPNLAKQAPAVRELMRHSDLMALSTYRFGDLHPNPMTADYFDVAESFGKPIAIAESGAMSKPVRIFGIRLPANERGQAAFVGGLLDHAAEKDFPFVVNWVAVDFDPMIPKLPSPLDEIAKAWVHTGLQNADGDDKQALSVWRSYLDEYED</sequence>
<feature type="chain" id="PRO_5035895490" evidence="1">
    <location>
        <begin position="20"/>
        <end position="377"/>
    </location>
</feature>
<dbReference type="SUPFAM" id="SSF51445">
    <property type="entry name" value="(Trans)glycosidases"/>
    <property type="match status" value="1"/>
</dbReference>
<proteinExistence type="predicted"/>
<keyword evidence="3" id="KW-1185">Reference proteome</keyword>
<dbReference type="GO" id="GO:0016787">
    <property type="term" value="F:hydrolase activity"/>
    <property type="evidence" value="ECO:0007669"/>
    <property type="project" value="UniProtKB-KW"/>
</dbReference>
<feature type="signal peptide" evidence="1">
    <location>
        <begin position="1"/>
        <end position="19"/>
    </location>
</feature>
<name>A0A850HDE7_9SPHN</name>
<accession>A0A850HDE7</accession>
<reference evidence="2 3" key="1">
    <citation type="submission" date="2020-06" db="EMBL/GenBank/DDBJ databases">
        <title>Altererythrobacter lutimaris sp. nov., a marine bacterium isolated from a tidal flat.</title>
        <authorList>
            <person name="Kim D."/>
            <person name="Yoo Y."/>
            <person name="Kim J.-J."/>
        </authorList>
    </citation>
    <scope>NUCLEOTIDE SEQUENCE [LARGE SCALE GENOMIC DNA]</scope>
    <source>
        <strain evidence="2 3">JGD-16</strain>
    </source>
</reference>
<dbReference type="Proteomes" id="UP000546031">
    <property type="component" value="Unassembled WGS sequence"/>
</dbReference>
<organism evidence="2 3">
    <name type="scientific">Altererythrobacter lutimaris</name>
    <dbReference type="NCBI Taxonomy" id="2743979"/>
    <lineage>
        <taxon>Bacteria</taxon>
        <taxon>Pseudomonadati</taxon>
        <taxon>Pseudomonadota</taxon>
        <taxon>Alphaproteobacteria</taxon>
        <taxon>Sphingomonadales</taxon>
        <taxon>Erythrobacteraceae</taxon>
        <taxon>Altererythrobacter</taxon>
    </lineage>
</organism>
<gene>
    <name evidence="2" type="ORF">HUO12_09020</name>
</gene>
<evidence type="ECO:0000256" key="1">
    <source>
        <dbReference type="SAM" id="SignalP"/>
    </source>
</evidence>
<comment type="caution">
    <text evidence="2">The sequence shown here is derived from an EMBL/GenBank/DDBJ whole genome shotgun (WGS) entry which is preliminary data.</text>
</comment>
<evidence type="ECO:0000313" key="2">
    <source>
        <dbReference type="EMBL" id="NVE95036.1"/>
    </source>
</evidence>
<keyword evidence="1" id="KW-0732">Signal</keyword>
<dbReference type="Gene3D" id="3.20.20.80">
    <property type="entry name" value="Glycosidases"/>
    <property type="match status" value="1"/>
</dbReference>
<dbReference type="RefSeq" id="WP_176273241.1">
    <property type="nucleotide sequence ID" value="NZ_JABWTA010000001.1"/>
</dbReference>
<dbReference type="InterPro" id="IPR017853">
    <property type="entry name" value="GH"/>
</dbReference>
<keyword evidence="2" id="KW-0378">Hydrolase</keyword>